<dbReference type="OrthoDB" id="6435104at2759"/>
<proteinExistence type="predicted"/>
<keyword evidence="2" id="KW-1185">Reference proteome</keyword>
<evidence type="ECO:0000313" key="1">
    <source>
        <dbReference type="EMBL" id="GFQ66257.1"/>
    </source>
</evidence>
<accession>A0A8X6H392</accession>
<gene>
    <name evidence="1" type="primary">ALC57_16474</name>
    <name evidence="1" type="ORF">TNCT_423171</name>
</gene>
<protein>
    <submittedName>
        <fullName evidence="1">Uncharacterized protein</fullName>
    </submittedName>
</protein>
<comment type="caution">
    <text evidence="1">The sequence shown here is derived from an EMBL/GenBank/DDBJ whole genome shotgun (WGS) entry which is preliminary data.</text>
</comment>
<dbReference type="AlphaFoldDB" id="A0A8X6H392"/>
<reference evidence="1" key="1">
    <citation type="submission" date="2020-07" db="EMBL/GenBank/DDBJ databases">
        <title>Multicomponent nature underlies the extraordinary mechanical properties of spider dragline silk.</title>
        <authorList>
            <person name="Kono N."/>
            <person name="Nakamura H."/>
            <person name="Mori M."/>
            <person name="Yoshida Y."/>
            <person name="Ohtoshi R."/>
            <person name="Malay A.D."/>
            <person name="Moran D.A.P."/>
            <person name="Tomita M."/>
            <person name="Numata K."/>
            <person name="Arakawa K."/>
        </authorList>
    </citation>
    <scope>NUCLEOTIDE SEQUENCE</scope>
</reference>
<sequence>MLVDTRTSLAAPLVKRPARVQSRMELTGNRSLVAVEVLKLVYETLPSDDLLVRCLGENIQNNNESFNHCVWNFAPKHTFTGKNILEIATYTADCIFNRGVLPVLKVMGVTISQTARDNADTVDNARILRAEKTAEANCKEHRTLRRAFKAHENDNFKETEGMLYVPGIAD</sequence>
<evidence type="ECO:0000313" key="2">
    <source>
        <dbReference type="Proteomes" id="UP000887116"/>
    </source>
</evidence>
<dbReference type="Proteomes" id="UP000887116">
    <property type="component" value="Unassembled WGS sequence"/>
</dbReference>
<dbReference type="EMBL" id="BMAO01020281">
    <property type="protein sequence ID" value="GFQ66257.1"/>
    <property type="molecule type" value="Genomic_DNA"/>
</dbReference>
<organism evidence="1 2">
    <name type="scientific">Trichonephila clavata</name>
    <name type="common">Joro spider</name>
    <name type="synonym">Nephila clavata</name>
    <dbReference type="NCBI Taxonomy" id="2740835"/>
    <lineage>
        <taxon>Eukaryota</taxon>
        <taxon>Metazoa</taxon>
        <taxon>Ecdysozoa</taxon>
        <taxon>Arthropoda</taxon>
        <taxon>Chelicerata</taxon>
        <taxon>Arachnida</taxon>
        <taxon>Araneae</taxon>
        <taxon>Araneomorphae</taxon>
        <taxon>Entelegynae</taxon>
        <taxon>Araneoidea</taxon>
        <taxon>Nephilidae</taxon>
        <taxon>Trichonephila</taxon>
    </lineage>
</organism>
<name>A0A8X6H392_TRICU</name>